<keyword evidence="2" id="KW-1185">Reference proteome</keyword>
<sequence length="254" mass="27886">MTSMTSRTYHGQWVWKDNTWHRQKLTSVPKVVDSYLVRDGRVVRRDLHEKRFATSVGESPVDEFLAVAPSVIPGLGDFFPRIEWHGDDIFAVTLRPAPPLRETTSLWISPDPDPRRNPAVKGPDLGMLAGLRNRAVESGCDDAVLLSKDGVILEAANAAVVFWKDDTTVILPAQMVLPSATVAATIPLWEAAGITVEKENLTTFDLPAWCGSALHGWTPVVEWATGVGNNTQKIPAATAPSVSRWNAQLWDSAR</sequence>
<dbReference type="STRING" id="931089.CDES_04865"/>
<dbReference type="SUPFAM" id="SSF56752">
    <property type="entry name" value="D-aminoacid aminotransferase-like PLP-dependent enzymes"/>
    <property type="match status" value="1"/>
</dbReference>
<proteinExistence type="predicted"/>
<dbReference type="InterPro" id="IPR001544">
    <property type="entry name" value="Aminotrans_IV"/>
</dbReference>
<dbReference type="Gene3D" id="3.20.10.10">
    <property type="entry name" value="D-amino Acid Aminotransferase, subunit A, domain 2"/>
    <property type="match status" value="1"/>
</dbReference>
<accession>A0A0M4CF99</accession>
<organism evidence="1 2">
    <name type="scientific">Corynebacterium deserti GIMN1.010</name>
    <dbReference type="NCBI Taxonomy" id="931089"/>
    <lineage>
        <taxon>Bacteria</taxon>
        <taxon>Bacillati</taxon>
        <taxon>Actinomycetota</taxon>
        <taxon>Actinomycetes</taxon>
        <taxon>Mycobacteriales</taxon>
        <taxon>Corynebacteriaceae</taxon>
        <taxon>Corynebacterium</taxon>
    </lineage>
</organism>
<dbReference type="InterPro" id="IPR043132">
    <property type="entry name" value="BCAT-like_C"/>
</dbReference>
<dbReference type="EMBL" id="CP009220">
    <property type="protein sequence ID" value="ALC05415.1"/>
    <property type="molecule type" value="Genomic_DNA"/>
</dbReference>
<name>A0A0M4CF99_9CORY</name>
<protein>
    <recommendedName>
        <fullName evidence="3">Branched-chain amino acid aminotransferase/4-amino-4-deoxychorismate lyase</fullName>
    </recommendedName>
</protein>
<dbReference type="AlphaFoldDB" id="A0A0M4CF99"/>
<dbReference type="GO" id="GO:0003824">
    <property type="term" value="F:catalytic activity"/>
    <property type="evidence" value="ECO:0007669"/>
    <property type="project" value="InterPro"/>
</dbReference>
<dbReference type="KEGG" id="cdx:CDES_04865"/>
<dbReference type="PATRIC" id="fig|931089.4.peg.985"/>
<evidence type="ECO:0008006" key="3">
    <source>
        <dbReference type="Google" id="ProtNLM"/>
    </source>
</evidence>
<dbReference type="Pfam" id="PF01063">
    <property type="entry name" value="Aminotran_4"/>
    <property type="match status" value="1"/>
</dbReference>
<gene>
    <name evidence="1" type="ORF">CDES_04865</name>
</gene>
<evidence type="ECO:0000313" key="2">
    <source>
        <dbReference type="Proteomes" id="UP000068067"/>
    </source>
</evidence>
<dbReference type="InterPro" id="IPR036038">
    <property type="entry name" value="Aminotransferase-like"/>
</dbReference>
<reference evidence="1 2" key="1">
    <citation type="submission" date="2014-08" db="EMBL/GenBank/DDBJ databases">
        <title>Complete genome sequence of Corynebacterium deserti GIMN1.010 (=DSM 45689), isolated from desert sand in western China.</title>
        <authorList>
            <person name="Ruckert C."/>
            <person name="Albersmeier A."/>
            <person name="Kalinowski J."/>
        </authorList>
    </citation>
    <scope>NUCLEOTIDE SEQUENCE [LARGE SCALE GENOMIC DNA]</scope>
    <source>
        <strain evidence="1 2">GIMN1.010</strain>
    </source>
</reference>
<dbReference type="Proteomes" id="UP000068067">
    <property type="component" value="Chromosome"/>
</dbReference>
<evidence type="ECO:0000313" key="1">
    <source>
        <dbReference type="EMBL" id="ALC05415.1"/>
    </source>
</evidence>
<dbReference type="RefSeq" id="WP_231686501.1">
    <property type="nucleotide sequence ID" value="NZ_CP009220.1"/>
</dbReference>